<sequence>MDTFCKAIYHARTFNWFAFLPICVFMIDSARVRACYEIAKQDLLNEREPSGHWIGELSTSALSTATAVSALQLAVRNGSQSSDTDASLIRGGVQYLLDHQNTDGGWGDTELSYSNIATTMLAVAALTLTGDAEKNPSVLSAANAYIAKKGGIAGLRARYGKDKTFAVPILTNYALAGLVDWKEVAPLPFEAAVLPQSFYKLIQLPVVSYAIPALVAIGQAKFFHDKPWNPIMRMIRGATFNSAAKVLTKMQPESGGYLEAIPLTSFVVMSLAATGRADSQVAQNGLRFIRESVRSDGSWPIDTNLATWVTTLSINALSVLKDDNSHLTPECLEWLLECQTKEVHPFTGAAPGAWGWTDLSGSVPDADDTPGALLALRMFYDRGDFDPSTHKRIEEAATAGCQWLIDLQNGDRGWPTFCRGWGTQPFDRSGSDITAHAMRGLFVWSWTWAHQRANPLGTGMSYLVKHRQDDHWLPLWFGNQDRNEEDNPIYGTAKVLGYFRDTHNPEASLPDKLASIRDKALHWLANQQNEDGGFGGGLAVSDATNGRYKSSVEETSLAIEGLLCDNKGIENYPGLVKAVDWLCRRVEENSHVECSPIGFYFSKLWYYEKLYPQIMTVSALAHVCRALESNVRGDELSGSGTRESS</sequence>
<proteinExistence type="inferred from homology"/>
<name>A0A7V8V7X6_9BACT</name>
<evidence type="ECO:0000256" key="1">
    <source>
        <dbReference type="ARBA" id="ARBA00004999"/>
    </source>
</evidence>
<evidence type="ECO:0000313" key="7">
    <source>
        <dbReference type="Proteomes" id="UP000551616"/>
    </source>
</evidence>
<evidence type="ECO:0000256" key="2">
    <source>
        <dbReference type="ARBA" id="ARBA00009755"/>
    </source>
</evidence>
<dbReference type="EMBL" id="JABRWO010000009">
    <property type="protein sequence ID" value="MBA2116321.1"/>
    <property type="molecule type" value="Genomic_DNA"/>
</dbReference>
<dbReference type="GO" id="GO:0005811">
    <property type="term" value="C:lipid droplet"/>
    <property type="evidence" value="ECO:0007669"/>
    <property type="project" value="InterPro"/>
</dbReference>
<dbReference type="PANTHER" id="PTHR11764">
    <property type="entry name" value="TERPENE CYCLASE/MUTASE FAMILY MEMBER"/>
    <property type="match status" value="1"/>
</dbReference>
<evidence type="ECO:0000256" key="3">
    <source>
        <dbReference type="ARBA" id="ARBA00022737"/>
    </source>
</evidence>
<dbReference type="UniPathway" id="UPA00337"/>
<dbReference type="InterPro" id="IPR032696">
    <property type="entry name" value="SQ_cyclase_C"/>
</dbReference>
<dbReference type="PANTHER" id="PTHR11764:SF20">
    <property type="entry name" value="LANOSTEROL SYNTHASE"/>
    <property type="match status" value="1"/>
</dbReference>
<dbReference type="Gene3D" id="1.50.10.20">
    <property type="match status" value="2"/>
</dbReference>
<feature type="domain" description="Squalene cyclase N-terminal" evidence="5">
    <location>
        <begin position="39"/>
        <end position="199"/>
    </location>
</feature>
<dbReference type="SUPFAM" id="SSF81853">
    <property type="entry name" value="Family 10 polysaccharide lyase"/>
    <property type="match status" value="1"/>
</dbReference>
<keyword evidence="3" id="KW-0677">Repeat</keyword>
<comment type="caution">
    <text evidence="6">The sequence shown here is derived from an EMBL/GenBank/DDBJ whole genome shotgun (WGS) entry which is preliminary data.</text>
</comment>
<comment type="pathway">
    <text evidence="1">Secondary metabolite biosynthesis; hopanoid biosynthesis.</text>
</comment>
<reference evidence="6 7" key="1">
    <citation type="submission" date="2020-05" db="EMBL/GenBank/DDBJ databases">
        <title>Bremerella alba sp. nov., a novel planctomycete isolated from the surface of the macroalga Fucus spiralis.</title>
        <authorList>
            <person name="Godinho O."/>
            <person name="Botelho R."/>
            <person name="Albuquerque L."/>
            <person name="Wiegand S."/>
            <person name="Da Costa M.S."/>
            <person name="Lobo-Da-Cunha A."/>
            <person name="Jogler C."/>
            <person name="Lage O.M."/>
        </authorList>
    </citation>
    <scope>NUCLEOTIDE SEQUENCE [LARGE SCALE GENOMIC DNA]</scope>
    <source>
        <strain evidence="6 7">FF15</strain>
    </source>
</reference>
<dbReference type="Proteomes" id="UP000551616">
    <property type="component" value="Unassembled WGS sequence"/>
</dbReference>
<evidence type="ECO:0000259" key="4">
    <source>
        <dbReference type="Pfam" id="PF13243"/>
    </source>
</evidence>
<comment type="similarity">
    <text evidence="2">Belongs to the terpene cyclase/mutase family.</text>
</comment>
<dbReference type="Pfam" id="PF13243">
    <property type="entry name" value="SQHop_cyclase_C"/>
    <property type="match status" value="1"/>
</dbReference>
<feature type="domain" description="Squalene cyclase C-terminal" evidence="4">
    <location>
        <begin position="307"/>
        <end position="621"/>
    </location>
</feature>
<evidence type="ECO:0008006" key="8">
    <source>
        <dbReference type="Google" id="ProtNLM"/>
    </source>
</evidence>
<dbReference type="GO" id="GO:0016104">
    <property type="term" value="P:triterpenoid biosynthetic process"/>
    <property type="evidence" value="ECO:0007669"/>
    <property type="project" value="InterPro"/>
</dbReference>
<dbReference type="InterPro" id="IPR018333">
    <property type="entry name" value="Squalene_cyclase"/>
</dbReference>
<dbReference type="Pfam" id="PF13249">
    <property type="entry name" value="SQHop_cyclase_N"/>
    <property type="match status" value="1"/>
</dbReference>
<evidence type="ECO:0000259" key="5">
    <source>
        <dbReference type="Pfam" id="PF13249"/>
    </source>
</evidence>
<dbReference type="AlphaFoldDB" id="A0A7V8V7X6"/>
<dbReference type="GO" id="GO:0016866">
    <property type="term" value="F:intramolecular transferase activity"/>
    <property type="evidence" value="ECO:0007669"/>
    <property type="project" value="InterPro"/>
</dbReference>
<dbReference type="InterPro" id="IPR008930">
    <property type="entry name" value="Terpenoid_cyclase/PrenylTrfase"/>
</dbReference>
<keyword evidence="7" id="KW-1185">Reference proteome</keyword>
<dbReference type="SUPFAM" id="SSF48239">
    <property type="entry name" value="Terpenoid cyclases/Protein prenyltransferases"/>
    <property type="match status" value="1"/>
</dbReference>
<dbReference type="InterPro" id="IPR032697">
    <property type="entry name" value="SQ_cyclase_N"/>
</dbReference>
<gene>
    <name evidence="6" type="ORF">HOV93_35100</name>
</gene>
<organism evidence="6 7">
    <name type="scientific">Bremerella alba</name>
    <dbReference type="NCBI Taxonomy" id="980252"/>
    <lineage>
        <taxon>Bacteria</taxon>
        <taxon>Pseudomonadati</taxon>
        <taxon>Planctomycetota</taxon>
        <taxon>Planctomycetia</taxon>
        <taxon>Pirellulales</taxon>
        <taxon>Pirellulaceae</taxon>
        <taxon>Bremerella</taxon>
    </lineage>
</organism>
<accession>A0A7V8V7X6</accession>
<protein>
    <recommendedName>
        <fullName evidence="8">Squalene--hopene cyclase</fullName>
    </recommendedName>
</protein>
<evidence type="ECO:0000313" key="6">
    <source>
        <dbReference type="EMBL" id="MBA2116321.1"/>
    </source>
</evidence>